<dbReference type="InterPro" id="IPR051257">
    <property type="entry name" value="Diverse_CBS-Domain"/>
</dbReference>
<accession>A0A7J4IV10</accession>
<reference evidence="6" key="1">
    <citation type="journal article" date="2020" name="bioRxiv">
        <title>A rank-normalized archaeal taxonomy based on genome phylogeny resolves widespread incomplete and uneven classifications.</title>
        <authorList>
            <person name="Rinke C."/>
            <person name="Chuvochina M."/>
            <person name="Mussig A.J."/>
            <person name="Chaumeil P.-A."/>
            <person name="Waite D.W."/>
            <person name="Whitman W.B."/>
            <person name="Parks D.H."/>
            <person name="Hugenholtz P."/>
        </authorList>
    </citation>
    <scope>NUCLEOTIDE SEQUENCE [LARGE SCALE GENOMIC DNA]</scope>
</reference>
<evidence type="ECO:0000313" key="6">
    <source>
        <dbReference type="Proteomes" id="UP000565078"/>
    </source>
</evidence>
<dbReference type="PROSITE" id="PS51371">
    <property type="entry name" value="CBS"/>
    <property type="match status" value="1"/>
</dbReference>
<evidence type="ECO:0000313" key="5">
    <source>
        <dbReference type="EMBL" id="HIH09378.1"/>
    </source>
</evidence>
<dbReference type="Gene3D" id="3.10.580.10">
    <property type="entry name" value="CBS-domain"/>
    <property type="match status" value="1"/>
</dbReference>
<dbReference type="Gene3D" id="1.10.260.40">
    <property type="entry name" value="lambda repressor-like DNA-binding domains"/>
    <property type="match status" value="1"/>
</dbReference>
<sequence length="191" mass="20712">MLPQLSELHARRRRFGLTQSALALKTGVSQSMIAKIEAGSIVPSYENAKKLFDFFDSLSEQTDAKASDFMSKKVIGVGPDMPLKDCVRMMKAGAVSQLPVLDDGRNVGTVSERVILERMNSAQDLNKVSVIPVRDVMMDAMPIVKEETSFRAISALLEHNPGVLVAKKGKIVGIITKSDLLNAVIEGAAKN</sequence>
<dbReference type="PROSITE" id="PS50943">
    <property type="entry name" value="HTH_CROC1"/>
    <property type="match status" value="1"/>
</dbReference>
<dbReference type="InterPro" id="IPR000644">
    <property type="entry name" value="CBS_dom"/>
</dbReference>
<dbReference type="AlphaFoldDB" id="A0A7J4IV10"/>
<dbReference type="Pfam" id="PF00571">
    <property type="entry name" value="CBS"/>
    <property type="match status" value="2"/>
</dbReference>
<organism evidence="5 6">
    <name type="scientific">Candidatus Iainarchaeum sp</name>
    <dbReference type="NCBI Taxonomy" id="3101447"/>
    <lineage>
        <taxon>Archaea</taxon>
        <taxon>Candidatus Iainarchaeota</taxon>
        <taxon>Candidatus Iainarchaeia</taxon>
        <taxon>Candidatus Iainarchaeales</taxon>
        <taxon>Candidatus Iainarchaeaceae</taxon>
        <taxon>Candidatus Iainarchaeum</taxon>
    </lineage>
</organism>
<dbReference type="Proteomes" id="UP000565078">
    <property type="component" value="Unassembled WGS sequence"/>
</dbReference>
<dbReference type="GO" id="GO:0003677">
    <property type="term" value="F:DNA binding"/>
    <property type="evidence" value="ECO:0007669"/>
    <property type="project" value="InterPro"/>
</dbReference>
<feature type="domain" description="HTH cro/C1-type" evidence="3">
    <location>
        <begin position="8"/>
        <end position="61"/>
    </location>
</feature>
<dbReference type="SUPFAM" id="SSF54631">
    <property type="entry name" value="CBS-domain pair"/>
    <property type="match status" value="1"/>
</dbReference>
<comment type="caution">
    <text evidence="5">The sequence shown here is derived from an EMBL/GenBank/DDBJ whole genome shotgun (WGS) entry which is preliminary data.</text>
</comment>
<gene>
    <name evidence="5" type="ORF">HA254_01785</name>
</gene>
<dbReference type="SUPFAM" id="SSF47413">
    <property type="entry name" value="lambda repressor-like DNA-binding domains"/>
    <property type="match status" value="1"/>
</dbReference>
<dbReference type="InterPro" id="IPR046342">
    <property type="entry name" value="CBS_dom_sf"/>
</dbReference>
<evidence type="ECO:0000259" key="4">
    <source>
        <dbReference type="PROSITE" id="PS51371"/>
    </source>
</evidence>
<evidence type="ECO:0000259" key="3">
    <source>
        <dbReference type="PROSITE" id="PS50943"/>
    </source>
</evidence>
<dbReference type="InterPro" id="IPR017158">
    <property type="entry name" value="Tscrpt-reg_CBS-contain_prd"/>
</dbReference>
<dbReference type="CDD" id="cd00093">
    <property type="entry name" value="HTH_XRE"/>
    <property type="match status" value="1"/>
</dbReference>
<keyword evidence="1 2" id="KW-0129">CBS domain</keyword>
<evidence type="ECO:0000256" key="1">
    <source>
        <dbReference type="ARBA" id="ARBA00023122"/>
    </source>
</evidence>
<dbReference type="InterPro" id="IPR001387">
    <property type="entry name" value="Cro/C1-type_HTH"/>
</dbReference>
<feature type="domain" description="CBS" evidence="4">
    <location>
        <begin position="70"/>
        <end position="125"/>
    </location>
</feature>
<dbReference type="SMART" id="SM00530">
    <property type="entry name" value="HTH_XRE"/>
    <property type="match status" value="1"/>
</dbReference>
<proteinExistence type="predicted"/>
<dbReference type="EMBL" id="DUGC01000033">
    <property type="protein sequence ID" value="HIH09378.1"/>
    <property type="molecule type" value="Genomic_DNA"/>
</dbReference>
<protein>
    <submittedName>
        <fullName evidence="5">CBS domain-containing protein</fullName>
    </submittedName>
</protein>
<dbReference type="PIRSF" id="PIRSF037253">
    <property type="entry name" value="HTH_CBS_prd"/>
    <property type="match status" value="1"/>
</dbReference>
<dbReference type="PANTHER" id="PTHR43080">
    <property type="entry name" value="CBS DOMAIN-CONTAINING PROTEIN CBSX3, MITOCHONDRIAL"/>
    <property type="match status" value="1"/>
</dbReference>
<dbReference type="InterPro" id="IPR010982">
    <property type="entry name" value="Lambda_DNA-bd_dom_sf"/>
</dbReference>
<dbReference type="Pfam" id="PF01381">
    <property type="entry name" value="HTH_3"/>
    <property type="match status" value="1"/>
</dbReference>
<name>A0A7J4IV10_9ARCH</name>
<dbReference type="PANTHER" id="PTHR43080:SF4">
    <property type="entry name" value="CRO-LIKE PROTEIN"/>
    <property type="match status" value="1"/>
</dbReference>
<dbReference type="SMART" id="SM00116">
    <property type="entry name" value="CBS"/>
    <property type="match status" value="2"/>
</dbReference>
<evidence type="ECO:0000256" key="2">
    <source>
        <dbReference type="PROSITE-ProRule" id="PRU00703"/>
    </source>
</evidence>